<protein>
    <submittedName>
        <fullName evidence="3">Phosphopeptide-binding protein</fullName>
    </submittedName>
</protein>
<evidence type="ECO:0000313" key="3">
    <source>
        <dbReference type="EMBL" id="GDY32743.1"/>
    </source>
</evidence>
<name>A0A4D4JFU1_9PSEU</name>
<evidence type="ECO:0000259" key="2">
    <source>
        <dbReference type="PROSITE" id="PS50006"/>
    </source>
</evidence>
<dbReference type="InterPro" id="IPR008984">
    <property type="entry name" value="SMAD_FHA_dom_sf"/>
</dbReference>
<dbReference type="SUPFAM" id="SSF49879">
    <property type="entry name" value="SMAD/FHA domain"/>
    <property type="match status" value="1"/>
</dbReference>
<comment type="caution">
    <text evidence="3">The sequence shown here is derived from an EMBL/GenBank/DDBJ whole genome shotgun (WGS) entry which is preliminary data.</text>
</comment>
<gene>
    <name evidence="3" type="ORF">GTS_43760</name>
</gene>
<dbReference type="SMART" id="SM00240">
    <property type="entry name" value="FHA"/>
    <property type="match status" value="1"/>
</dbReference>
<dbReference type="RefSeq" id="WP_137815743.1">
    <property type="nucleotide sequence ID" value="NZ_BJFL01000028.1"/>
</dbReference>
<dbReference type="OrthoDB" id="3691759at2"/>
<dbReference type="InterPro" id="IPR050923">
    <property type="entry name" value="Cell_Proc_Reg/RNA_Proc"/>
</dbReference>
<dbReference type="PROSITE" id="PS50006">
    <property type="entry name" value="FHA_DOMAIN"/>
    <property type="match status" value="1"/>
</dbReference>
<keyword evidence="1" id="KW-0597">Phosphoprotein</keyword>
<accession>A0A4D4JFU1</accession>
<dbReference type="Proteomes" id="UP000298860">
    <property type="component" value="Unassembled WGS sequence"/>
</dbReference>
<evidence type="ECO:0000256" key="1">
    <source>
        <dbReference type="ARBA" id="ARBA00022553"/>
    </source>
</evidence>
<proteinExistence type="predicted"/>
<dbReference type="Gene3D" id="2.60.200.20">
    <property type="match status" value="1"/>
</dbReference>
<dbReference type="EMBL" id="BJFL01000028">
    <property type="protein sequence ID" value="GDY32743.1"/>
    <property type="molecule type" value="Genomic_DNA"/>
</dbReference>
<dbReference type="Pfam" id="PF00498">
    <property type="entry name" value="FHA"/>
    <property type="match status" value="1"/>
</dbReference>
<sequence length="143" mass="15871">MSVSIQLGLLDVEVDVRPEYQPTKRHITLPDVPKQPAPRAEEAVEPVRGPLLRVERGRQAGAVFALPPGTTTVGRGRDADIVLDDSTVSRRHTELRRTGQRVVLRDAGSLNGTYLNGHPCDEATLTDGDHIWIGTFRLVFWDR</sequence>
<evidence type="ECO:0000313" key="4">
    <source>
        <dbReference type="Proteomes" id="UP000298860"/>
    </source>
</evidence>
<dbReference type="PANTHER" id="PTHR23308">
    <property type="entry name" value="NUCLEAR INHIBITOR OF PROTEIN PHOSPHATASE-1"/>
    <property type="match status" value="1"/>
</dbReference>
<dbReference type="InterPro" id="IPR000253">
    <property type="entry name" value="FHA_dom"/>
</dbReference>
<keyword evidence="4" id="KW-1185">Reference proteome</keyword>
<organism evidence="3 4">
    <name type="scientific">Gandjariella thermophila</name>
    <dbReference type="NCBI Taxonomy" id="1931992"/>
    <lineage>
        <taxon>Bacteria</taxon>
        <taxon>Bacillati</taxon>
        <taxon>Actinomycetota</taxon>
        <taxon>Actinomycetes</taxon>
        <taxon>Pseudonocardiales</taxon>
        <taxon>Pseudonocardiaceae</taxon>
        <taxon>Gandjariella</taxon>
    </lineage>
</organism>
<feature type="domain" description="FHA" evidence="2">
    <location>
        <begin position="71"/>
        <end position="120"/>
    </location>
</feature>
<reference evidence="4" key="1">
    <citation type="submission" date="2019-04" db="EMBL/GenBank/DDBJ databases">
        <title>Draft genome sequence of Pseudonocardiaceae bacterium SL3-2-4.</title>
        <authorList>
            <person name="Ningsih F."/>
            <person name="Yokota A."/>
            <person name="Sakai Y."/>
            <person name="Nanatani K."/>
            <person name="Yabe S."/>
            <person name="Oetari A."/>
            <person name="Sjamsuridzal W."/>
        </authorList>
    </citation>
    <scope>NUCLEOTIDE SEQUENCE [LARGE SCALE GENOMIC DNA]</scope>
    <source>
        <strain evidence="4">SL3-2-4</strain>
    </source>
</reference>
<dbReference type="AlphaFoldDB" id="A0A4D4JFU1"/>